<organism evidence="1 2">
    <name type="scientific">Paraburkholderia caffeinilytica</name>
    <dbReference type="NCBI Taxonomy" id="1761016"/>
    <lineage>
        <taxon>Bacteria</taxon>
        <taxon>Pseudomonadati</taxon>
        <taxon>Pseudomonadota</taxon>
        <taxon>Betaproteobacteria</taxon>
        <taxon>Burkholderiales</taxon>
        <taxon>Burkholderiaceae</taxon>
        <taxon>Paraburkholderia</taxon>
    </lineage>
</organism>
<name>A0ABQ1N5Y8_9BURK</name>
<comment type="caution">
    <text evidence="1">The sequence shown here is derived from an EMBL/GenBank/DDBJ whole genome shotgun (WGS) entry which is preliminary data.</text>
</comment>
<evidence type="ECO:0000313" key="1">
    <source>
        <dbReference type="EMBL" id="GGC54388.1"/>
    </source>
</evidence>
<accession>A0ABQ1N5Y8</accession>
<keyword evidence="2" id="KW-1185">Reference proteome</keyword>
<sequence length="58" mass="5877">MALADGPDCEPIAVSAAEADAADAASGAGLCAHALMHKAATTAAARRLTLFLIFMFAW</sequence>
<proteinExistence type="predicted"/>
<dbReference type="Proteomes" id="UP000602004">
    <property type="component" value="Unassembled WGS sequence"/>
</dbReference>
<protein>
    <submittedName>
        <fullName evidence="1">Uncharacterized protein</fullName>
    </submittedName>
</protein>
<evidence type="ECO:0000313" key="2">
    <source>
        <dbReference type="Proteomes" id="UP000602004"/>
    </source>
</evidence>
<gene>
    <name evidence="1" type="ORF">GCM10011400_47580</name>
</gene>
<reference evidence="2" key="1">
    <citation type="journal article" date="2019" name="Int. J. Syst. Evol. Microbiol.">
        <title>The Global Catalogue of Microorganisms (GCM) 10K type strain sequencing project: providing services to taxonomists for standard genome sequencing and annotation.</title>
        <authorList>
            <consortium name="The Broad Institute Genomics Platform"/>
            <consortium name="The Broad Institute Genome Sequencing Center for Infectious Disease"/>
            <person name="Wu L."/>
            <person name="Ma J."/>
        </authorList>
    </citation>
    <scope>NUCLEOTIDE SEQUENCE [LARGE SCALE GENOMIC DNA]</scope>
    <source>
        <strain evidence="2">CGMCC 1.15103</strain>
    </source>
</reference>
<dbReference type="EMBL" id="BMHL01000009">
    <property type="protein sequence ID" value="GGC54388.1"/>
    <property type="molecule type" value="Genomic_DNA"/>
</dbReference>